<dbReference type="RefSeq" id="WP_097441541.1">
    <property type="nucleotide sequence ID" value="NZ_NBWU01000001.1"/>
</dbReference>
<dbReference type="InterPro" id="IPR002931">
    <property type="entry name" value="Transglutaminase-like"/>
</dbReference>
<feature type="domain" description="DUF3857" evidence="2">
    <location>
        <begin position="79"/>
        <end position="216"/>
    </location>
</feature>
<reference evidence="3 4" key="1">
    <citation type="submission" date="2017-04" db="EMBL/GenBank/DDBJ databases">
        <title>A new member of the family Flavobacteriaceae isolated from ascidians.</title>
        <authorList>
            <person name="Chen L."/>
        </authorList>
    </citation>
    <scope>NUCLEOTIDE SEQUENCE [LARGE SCALE GENOMIC DNA]</scope>
    <source>
        <strain evidence="3 4">HQA918</strain>
    </source>
</reference>
<feature type="domain" description="Transglutaminase-like" evidence="1">
    <location>
        <begin position="280"/>
        <end position="352"/>
    </location>
</feature>
<proteinExistence type="predicted"/>
<dbReference type="Gene3D" id="2.60.120.1130">
    <property type="match status" value="1"/>
</dbReference>
<dbReference type="Pfam" id="PF12969">
    <property type="entry name" value="DUF3857"/>
    <property type="match status" value="1"/>
</dbReference>
<dbReference type="Gene3D" id="3.10.620.30">
    <property type="match status" value="1"/>
</dbReference>
<comment type="caution">
    <text evidence="3">The sequence shown here is derived from an EMBL/GenBank/DDBJ whole genome shotgun (WGS) entry which is preliminary data.</text>
</comment>
<dbReference type="Gene3D" id="2.60.40.3140">
    <property type="match status" value="1"/>
</dbReference>
<gene>
    <name evidence="3" type="ORF">B7P33_01565</name>
</gene>
<dbReference type="InterPro" id="IPR038765">
    <property type="entry name" value="Papain-like_cys_pep_sf"/>
</dbReference>
<dbReference type="AlphaFoldDB" id="A0A2A4GBP1"/>
<organism evidence="3 4">
    <name type="scientific">Sediminicola luteus</name>
    <dbReference type="NCBI Taxonomy" id="319238"/>
    <lineage>
        <taxon>Bacteria</taxon>
        <taxon>Pseudomonadati</taxon>
        <taxon>Bacteroidota</taxon>
        <taxon>Flavobacteriia</taxon>
        <taxon>Flavobacteriales</taxon>
        <taxon>Flavobacteriaceae</taxon>
        <taxon>Sediminicola</taxon>
    </lineage>
</organism>
<evidence type="ECO:0008006" key="5">
    <source>
        <dbReference type="Google" id="ProtNLM"/>
    </source>
</evidence>
<dbReference type="InterPro" id="IPR024618">
    <property type="entry name" value="DUF3857"/>
</dbReference>
<evidence type="ECO:0000259" key="1">
    <source>
        <dbReference type="Pfam" id="PF01841"/>
    </source>
</evidence>
<name>A0A2A4GBP1_9FLAO</name>
<dbReference type="EMBL" id="NBWU01000001">
    <property type="protein sequence ID" value="PCE66017.1"/>
    <property type="molecule type" value="Genomic_DNA"/>
</dbReference>
<evidence type="ECO:0000313" key="4">
    <source>
        <dbReference type="Proteomes" id="UP000219559"/>
    </source>
</evidence>
<evidence type="ECO:0000313" key="3">
    <source>
        <dbReference type="EMBL" id="PCE66017.1"/>
    </source>
</evidence>
<keyword evidence="4" id="KW-1185">Reference proteome</keyword>
<dbReference type="OrthoDB" id="8595007at2"/>
<protein>
    <recommendedName>
        <fullName evidence="5">DUF3857 domain-containing protein</fullName>
    </recommendedName>
</protein>
<sequence length="640" mass="73937">MLRNLFILLLFSVNLVHSQQTDSVAYYRNLFPNAHAVRTKQHTTVTIKLVDGRPLITQEQEEEILYLDKMANANAKQSLYQSTFVKVSDIEAKTLVLTDNGKYKEFKVSEFTEKDELNNSFHDDFKSINFIFPQLRKGAKTSLTYTEQINDPRFLTTFFVNDHLPVISSKLKVIVDQGVTLKYSEFNLDQLPVNKTVKDTRKGKIYTWTAKNLEAPKNENNTLGYRYRYGHIIPMIGSYQAQNGKVSVSENTDALYSWYSSLLENVNRDSPSEEITKKVGELTANLQTDIEKVEAIYQWVQENIKYIDFEYGLGGFIPRNANDIYAKKFGDCKDKTSLLHAMLQVAGIESHFTWIGTRELPYTYKEVPSPIVDNHMILTYMDGDNPYFLDATGRYSTLELPTSFIQGKEALVAKNEDTYVVMEVPTVPAVKNLFHDHSKITLENGVLKGVGESEIFGNQKKAAFYSLERTDNTHSTKQFYNQFFRKGNNSFQFLNLTEKNKFAYDKPLGVAYTFSISDYYKEIAGSIYLNLNLNKKVLEYSIDKKRELPFVFKYLEAFNLELELEIPAGYRLEYLPNDFECHNALLTGSISYKQEGNKVLYRQKLETFQLVINPDQLPLMRETVKKFEKAYKEVLIFEKE</sequence>
<dbReference type="Pfam" id="PF01841">
    <property type="entry name" value="Transglut_core"/>
    <property type="match status" value="1"/>
</dbReference>
<dbReference type="SUPFAM" id="SSF54001">
    <property type="entry name" value="Cysteine proteinases"/>
    <property type="match status" value="1"/>
</dbReference>
<evidence type="ECO:0000259" key="2">
    <source>
        <dbReference type="Pfam" id="PF12969"/>
    </source>
</evidence>
<dbReference type="Proteomes" id="UP000219559">
    <property type="component" value="Unassembled WGS sequence"/>
</dbReference>
<accession>A0A2A4GBP1</accession>